<dbReference type="EMBL" id="JAWRCN010000001">
    <property type="protein sequence ID" value="MDW6017527.1"/>
    <property type="molecule type" value="Genomic_DNA"/>
</dbReference>
<name>A0ABU4IG37_9VIBR</name>
<feature type="chain" id="PRO_5047534115" evidence="4">
    <location>
        <begin position="21"/>
        <end position="206"/>
    </location>
</feature>
<comment type="subcellular location">
    <subcellularLocation>
        <location evidence="1">Membrane</location>
    </subcellularLocation>
</comment>
<dbReference type="Gene3D" id="3.30.1330.60">
    <property type="entry name" value="OmpA-like domain"/>
    <property type="match status" value="1"/>
</dbReference>
<evidence type="ECO:0000256" key="2">
    <source>
        <dbReference type="ARBA" id="ARBA00023136"/>
    </source>
</evidence>
<evidence type="ECO:0000256" key="3">
    <source>
        <dbReference type="PROSITE-ProRule" id="PRU00473"/>
    </source>
</evidence>
<organism evidence="6 7">
    <name type="scientific">Vibrio plantisponsor</name>
    <dbReference type="NCBI Taxonomy" id="664643"/>
    <lineage>
        <taxon>Bacteria</taxon>
        <taxon>Pseudomonadati</taxon>
        <taxon>Pseudomonadota</taxon>
        <taxon>Gammaproteobacteria</taxon>
        <taxon>Vibrionales</taxon>
        <taxon>Vibrionaceae</taxon>
        <taxon>Vibrio</taxon>
    </lineage>
</organism>
<evidence type="ECO:0000313" key="6">
    <source>
        <dbReference type="EMBL" id="MDW6017527.1"/>
    </source>
</evidence>
<keyword evidence="2 3" id="KW-0472">Membrane</keyword>
<dbReference type="Pfam" id="PF00691">
    <property type="entry name" value="OmpA"/>
    <property type="match status" value="1"/>
</dbReference>
<comment type="caution">
    <text evidence="6">The sequence shown here is derived from an EMBL/GenBank/DDBJ whole genome shotgun (WGS) entry which is preliminary data.</text>
</comment>
<dbReference type="PROSITE" id="PS51123">
    <property type="entry name" value="OMPA_2"/>
    <property type="match status" value="1"/>
</dbReference>
<feature type="domain" description="OmpA-like" evidence="5">
    <location>
        <begin position="63"/>
        <end position="178"/>
    </location>
</feature>
<dbReference type="Proteomes" id="UP001272325">
    <property type="component" value="Unassembled WGS sequence"/>
</dbReference>
<dbReference type="InterPro" id="IPR036737">
    <property type="entry name" value="OmpA-like_sf"/>
</dbReference>
<dbReference type="PROSITE" id="PS51257">
    <property type="entry name" value="PROKAR_LIPOPROTEIN"/>
    <property type="match status" value="1"/>
</dbReference>
<dbReference type="RefSeq" id="WP_171137741.1">
    <property type="nucleotide sequence ID" value="NZ_AP024893.1"/>
</dbReference>
<sequence length="206" mass="23257">MSKFHYLFLMALLLLGCAQQPDVRTTRHQLDDLSDQDKDGVINQRDLCADTPEGVLVDSQGCADWHTIQNFNVVSFFFDMDKSDIKSEHQTPLKELLGLLASNPESKAILIGDTSPEATLDYNRELAKRRTHVIRTLLVQNGVDPQRIEEQEFTQITSLTSQLKERHRRTIAVVEESTMSVKPSWTIFSSDSVLNPGSAVEVKNEN</sequence>
<evidence type="ECO:0000259" key="5">
    <source>
        <dbReference type="PROSITE" id="PS51123"/>
    </source>
</evidence>
<reference evidence="6 7" key="1">
    <citation type="submission" date="2023-11" db="EMBL/GenBank/DDBJ databases">
        <title>Plant-associative lifestyle of Vibrio porteresiae and its evolutionary dynamics.</title>
        <authorList>
            <person name="Rameshkumar N."/>
            <person name="Kirti K."/>
        </authorList>
    </citation>
    <scope>NUCLEOTIDE SEQUENCE [LARGE SCALE GENOMIC DNA]</scope>
    <source>
        <strain evidence="6 7">MSSRF60</strain>
    </source>
</reference>
<dbReference type="CDD" id="cd07185">
    <property type="entry name" value="OmpA_C-like"/>
    <property type="match status" value="1"/>
</dbReference>
<protein>
    <submittedName>
        <fullName evidence="6">OmpA family protein</fullName>
    </submittedName>
</protein>
<dbReference type="PRINTS" id="PR01021">
    <property type="entry name" value="OMPADOMAIN"/>
</dbReference>
<keyword evidence="4" id="KW-0732">Signal</keyword>
<proteinExistence type="predicted"/>
<accession>A0ABU4IG37</accession>
<dbReference type="InterPro" id="IPR006664">
    <property type="entry name" value="OMP_bac"/>
</dbReference>
<dbReference type="InterPro" id="IPR006665">
    <property type="entry name" value="OmpA-like"/>
</dbReference>
<feature type="signal peptide" evidence="4">
    <location>
        <begin position="1"/>
        <end position="20"/>
    </location>
</feature>
<keyword evidence="7" id="KW-1185">Reference proteome</keyword>
<evidence type="ECO:0000256" key="1">
    <source>
        <dbReference type="ARBA" id="ARBA00004370"/>
    </source>
</evidence>
<dbReference type="SUPFAM" id="SSF103088">
    <property type="entry name" value="OmpA-like"/>
    <property type="match status" value="1"/>
</dbReference>
<evidence type="ECO:0000256" key="4">
    <source>
        <dbReference type="SAM" id="SignalP"/>
    </source>
</evidence>
<gene>
    <name evidence="6" type="ORF">SBW85_07020</name>
</gene>
<evidence type="ECO:0000313" key="7">
    <source>
        <dbReference type="Proteomes" id="UP001272325"/>
    </source>
</evidence>